<evidence type="ECO:0000313" key="2">
    <source>
        <dbReference type="EMBL" id="GGL06209.1"/>
    </source>
</evidence>
<dbReference type="Gene3D" id="2.40.320.10">
    <property type="entry name" value="Hypothetical Protein Pfu-838710-001"/>
    <property type="match status" value="1"/>
</dbReference>
<accession>A0A917RFY9</accession>
<dbReference type="InterPro" id="IPR033469">
    <property type="entry name" value="CYTH-like_dom_sf"/>
</dbReference>
<dbReference type="EMBL" id="BMMH01000003">
    <property type="protein sequence ID" value="GGL06209.1"/>
    <property type="molecule type" value="Genomic_DNA"/>
</dbReference>
<evidence type="ECO:0000313" key="3">
    <source>
        <dbReference type="Proteomes" id="UP000638263"/>
    </source>
</evidence>
<dbReference type="NCBIfam" id="TIGR00318">
    <property type="entry name" value="cyaB"/>
    <property type="match status" value="1"/>
</dbReference>
<comment type="caution">
    <text evidence="2">The sequence shown here is derived from an EMBL/GenBank/DDBJ whole genome shotgun (WGS) entry which is preliminary data.</text>
</comment>
<gene>
    <name evidence="2" type="ORF">GCM10011588_20860</name>
</gene>
<dbReference type="InterPro" id="IPR008173">
    <property type="entry name" value="Adenylyl_cyclase_CyaB"/>
</dbReference>
<dbReference type="SUPFAM" id="SSF55154">
    <property type="entry name" value="CYTH-like phosphatases"/>
    <property type="match status" value="1"/>
</dbReference>
<sequence>MELIEVERKRELADSEALRCRLAELGYRETSSLTEVDTYYSRPDIDYMETVECLRVRQRDGFAEVTYKPPSSTATHSDRDVIAKRETNVHLADTGQADAANALLAAIGMVELVRVEKARTIYRHPDQDETLVSIDIVTGAGAFLETEVLATDSNAAAAHLGNIEHAIGVSTYPVVRLPYRDLVMQACTTTQRRKRSLT</sequence>
<reference evidence="2" key="2">
    <citation type="submission" date="2020-09" db="EMBL/GenBank/DDBJ databases">
        <authorList>
            <person name="Sun Q."/>
            <person name="Zhou Y."/>
        </authorList>
    </citation>
    <scope>NUCLEOTIDE SEQUENCE</scope>
    <source>
        <strain evidence="2">CGMCC 4.3508</strain>
    </source>
</reference>
<reference evidence="2" key="1">
    <citation type="journal article" date="2014" name="Int. J. Syst. Evol. Microbiol.">
        <title>Complete genome sequence of Corynebacterium casei LMG S-19264T (=DSM 44701T), isolated from a smear-ripened cheese.</title>
        <authorList>
            <consortium name="US DOE Joint Genome Institute (JGI-PGF)"/>
            <person name="Walter F."/>
            <person name="Albersmeier A."/>
            <person name="Kalinowski J."/>
            <person name="Ruckert C."/>
        </authorList>
    </citation>
    <scope>NUCLEOTIDE SEQUENCE</scope>
    <source>
        <strain evidence="2">CGMCC 4.3508</strain>
    </source>
</reference>
<evidence type="ECO:0000259" key="1">
    <source>
        <dbReference type="PROSITE" id="PS51707"/>
    </source>
</evidence>
<name>A0A917RFY9_9NOCA</name>
<dbReference type="Proteomes" id="UP000638263">
    <property type="component" value="Unassembled WGS sequence"/>
</dbReference>
<keyword evidence="3" id="KW-1185">Reference proteome</keyword>
<dbReference type="PANTHER" id="PTHR21028:SF2">
    <property type="entry name" value="CYTH DOMAIN-CONTAINING PROTEIN"/>
    <property type="match status" value="1"/>
</dbReference>
<dbReference type="InterPro" id="IPR023577">
    <property type="entry name" value="CYTH_domain"/>
</dbReference>
<dbReference type="PROSITE" id="PS51707">
    <property type="entry name" value="CYTH"/>
    <property type="match status" value="1"/>
</dbReference>
<organism evidence="2 3">
    <name type="scientific">Nocardia jinanensis</name>
    <dbReference type="NCBI Taxonomy" id="382504"/>
    <lineage>
        <taxon>Bacteria</taxon>
        <taxon>Bacillati</taxon>
        <taxon>Actinomycetota</taxon>
        <taxon>Actinomycetes</taxon>
        <taxon>Mycobacteriales</taxon>
        <taxon>Nocardiaceae</taxon>
        <taxon>Nocardia</taxon>
    </lineage>
</organism>
<proteinExistence type="predicted"/>
<dbReference type="CDD" id="cd07890">
    <property type="entry name" value="CYTH-like_AC_IV-like"/>
    <property type="match status" value="1"/>
</dbReference>
<dbReference type="PANTHER" id="PTHR21028">
    <property type="entry name" value="SI:CH211-156B7.4"/>
    <property type="match status" value="1"/>
</dbReference>
<feature type="domain" description="CYTH" evidence="1">
    <location>
        <begin position="3"/>
        <end position="185"/>
    </location>
</feature>
<dbReference type="SMART" id="SM01118">
    <property type="entry name" value="CYTH"/>
    <property type="match status" value="1"/>
</dbReference>
<dbReference type="Pfam" id="PF01928">
    <property type="entry name" value="CYTH"/>
    <property type="match status" value="1"/>
</dbReference>
<dbReference type="AlphaFoldDB" id="A0A917RFY9"/>
<protein>
    <recommendedName>
        <fullName evidence="1">CYTH domain-containing protein</fullName>
    </recommendedName>
</protein>
<dbReference type="RefSeq" id="WP_058854948.1">
    <property type="nucleotide sequence ID" value="NZ_BMMH01000003.1"/>
</dbReference>